<name>A0A8S5RE10_9VIRU</name>
<evidence type="ECO:0000313" key="1">
    <source>
        <dbReference type="EMBL" id="DAE29305.1"/>
    </source>
</evidence>
<reference evidence="1" key="1">
    <citation type="journal article" date="2021" name="Proc. Natl. Acad. Sci. U.S.A.">
        <title>A Catalog of Tens of Thousands of Viruses from Human Metagenomes Reveals Hidden Associations with Chronic Diseases.</title>
        <authorList>
            <person name="Tisza M.J."/>
            <person name="Buck C.B."/>
        </authorList>
    </citation>
    <scope>NUCLEOTIDE SEQUENCE</scope>
    <source>
        <strain evidence="1">Ctx9V1</strain>
    </source>
</reference>
<proteinExistence type="predicted"/>
<dbReference type="EMBL" id="BK059093">
    <property type="protein sequence ID" value="DAE29305.1"/>
    <property type="molecule type" value="Genomic_DNA"/>
</dbReference>
<accession>A0A8S5RE10</accession>
<protein>
    <submittedName>
        <fullName evidence="1">Uncharacterized protein</fullName>
    </submittedName>
</protein>
<sequence length="29" mass="3683">MYHYLHRPWYTKQNLLPHLAKTLRIVNIY</sequence>
<organism evidence="1">
    <name type="scientific">virus sp. ctx9V1</name>
    <dbReference type="NCBI Taxonomy" id="2828001"/>
    <lineage>
        <taxon>Viruses</taxon>
    </lineage>
</organism>